<proteinExistence type="predicted"/>
<dbReference type="Proteomes" id="UP000004459">
    <property type="component" value="Unassembled WGS sequence"/>
</dbReference>
<evidence type="ECO:0000313" key="2">
    <source>
        <dbReference type="Proteomes" id="UP000004459"/>
    </source>
</evidence>
<sequence length="44" mass="4802">MDFYKKMAGINKIFHHTAQSGECRAGELECAIVILGGGVYNKSL</sequence>
<gene>
    <name evidence="1" type="ORF">HMPREF0372_01305</name>
</gene>
<reference evidence="1 2" key="1">
    <citation type="submission" date="2011-08" db="EMBL/GenBank/DDBJ databases">
        <authorList>
            <person name="Weinstock G."/>
            <person name="Sodergren E."/>
            <person name="Clifton S."/>
            <person name="Fulton L."/>
            <person name="Fulton B."/>
            <person name="Courtney L."/>
            <person name="Fronick C."/>
            <person name="Harrison M."/>
            <person name="Strong C."/>
            <person name="Farmer C."/>
            <person name="Delahaunty K."/>
            <person name="Markovic C."/>
            <person name="Hall O."/>
            <person name="Minx P."/>
            <person name="Tomlinson C."/>
            <person name="Mitreva M."/>
            <person name="Hou S."/>
            <person name="Chen J."/>
            <person name="Wollam A."/>
            <person name="Pepin K.H."/>
            <person name="Johnson M."/>
            <person name="Bhonagiri V."/>
            <person name="Zhang X."/>
            <person name="Suruliraj S."/>
            <person name="Warren W."/>
            <person name="Chinwalla A."/>
            <person name="Mardis E.R."/>
            <person name="Wilson R.K."/>
        </authorList>
    </citation>
    <scope>NUCLEOTIDE SEQUENCE [LARGE SCALE GENOMIC DNA]</scope>
    <source>
        <strain evidence="1 2">ATCC 29863</strain>
    </source>
</reference>
<accession>G9YP76</accession>
<name>G9YP76_FLAPL</name>
<evidence type="ECO:0000313" key="1">
    <source>
        <dbReference type="EMBL" id="EHM52868.1"/>
    </source>
</evidence>
<protein>
    <submittedName>
        <fullName evidence="1">Uncharacterized protein</fullName>
    </submittedName>
</protein>
<comment type="caution">
    <text evidence="1">The sequence shown here is derived from an EMBL/GenBank/DDBJ whole genome shotgun (WGS) entry which is preliminary data.</text>
</comment>
<dbReference type="AlphaFoldDB" id="G9YP76"/>
<dbReference type="EMBL" id="AGCK01000090">
    <property type="protein sequence ID" value="EHM52868.1"/>
    <property type="molecule type" value="Genomic_DNA"/>
</dbReference>
<dbReference type="HOGENOM" id="CLU_3214682_0_0_9"/>
<organism evidence="1 2">
    <name type="scientific">Flavonifractor plautii ATCC 29863</name>
    <dbReference type="NCBI Taxonomy" id="411475"/>
    <lineage>
        <taxon>Bacteria</taxon>
        <taxon>Bacillati</taxon>
        <taxon>Bacillota</taxon>
        <taxon>Clostridia</taxon>
        <taxon>Eubacteriales</taxon>
        <taxon>Oscillospiraceae</taxon>
        <taxon>Flavonifractor</taxon>
    </lineage>
</organism>